<comment type="pathway">
    <text evidence="2">Protein modification; protein ubiquitination.</text>
</comment>
<evidence type="ECO:0000256" key="9">
    <source>
        <dbReference type="PROSITE-ProRule" id="PRU00175"/>
    </source>
</evidence>
<evidence type="ECO:0000256" key="10">
    <source>
        <dbReference type="SAM" id="Phobius"/>
    </source>
</evidence>
<evidence type="ECO:0000313" key="12">
    <source>
        <dbReference type="EMBL" id="KAH7571558.1"/>
    </source>
</evidence>
<comment type="caution">
    <text evidence="12">The sequence shown here is derived from an EMBL/GenBank/DDBJ whole genome shotgun (WGS) entry which is preliminary data.</text>
</comment>
<dbReference type="InterPro" id="IPR013083">
    <property type="entry name" value="Znf_RING/FYVE/PHD"/>
</dbReference>
<sequence length="338" mass="37491">MGSTSASTSNPWAPYDSYKDCSQGICSIYCPQWCYIIFPPPPPFNVEDDSGADFSPLIIAVIGILASAFILVSYYTIISKYCRRRRHDDDTTSGIEFHDNHAVNNNNDPWQSGNNGGLDEGLIKSITVCKYKKGDGLVEGSDCSVCLSEFLEDESLRLLPKCNHAFHLPCIDTWLKSHSNCPLCRANIQAPLDHHNPPQPETGVNSVNQYQHRSETVLVIHQVAESGVGVVNLVDDDDDDGLPKTPIQGLRGDVENLGERHNNTSDQVGFQIQPIRRSISLNSSVCQGHVLVADILSSDDDDDDYQMEKNRSNKVLNLVRNTPLALKRSVSTGRFMWK</sequence>
<keyword evidence="5" id="KW-0479">Metal-binding</keyword>
<keyword evidence="8" id="KW-0862">Zinc</keyword>
<dbReference type="SUPFAM" id="SSF57850">
    <property type="entry name" value="RING/U-box"/>
    <property type="match status" value="1"/>
</dbReference>
<protein>
    <recommendedName>
        <fullName evidence="3">RING-type E3 ubiquitin transferase</fullName>
        <ecNumber evidence="3">2.3.2.27</ecNumber>
    </recommendedName>
</protein>
<organism evidence="12 13">
    <name type="scientific">Xanthoceras sorbifolium</name>
    <dbReference type="NCBI Taxonomy" id="99658"/>
    <lineage>
        <taxon>Eukaryota</taxon>
        <taxon>Viridiplantae</taxon>
        <taxon>Streptophyta</taxon>
        <taxon>Embryophyta</taxon>
        <taxon>Tracheophyta</taxon>
        <taxon>Spermatophyta</taxon>
        <taxon>Magnoliopsida</taxon>
        <taxon>eudicotyledons</taxon>
        <taxon>Gunneridae</taxon>
        <taxon>Pentapetalae</taxon>
        <taxon>rosids</taxon>
        <taxon>malvids</taxon>
        <taxon>Sapindales</taxon>
        <taxon>Sapindaceae</taxon>
        <taxon>Xanthoceroideae</taxon>
        <taxon>Xanthoceras</taxon>
    </lineage>
</organism>
<dbReference type="Gene3D" id="3.30.40.10">
    <property type="entry name" value="Zinc/RING finger domain, C3HC4 (zinc finger)"/>
    <property type="match status" value="1"/>
</dbReference>
<keyword evidence="4" id="KW-0808">Transferase</keyword>
<keyword evidence="10" id="KW-1133">Transmembrane helix</keyword>
<evidence type="ECO:0000256" key="7">
    <source>
        <dbReference type="ARBA" id="ARBA00022786"/>
    </source>
</evidence>
<keyword evidence="7" id="KW-0833">Ubl conjugation pathway</keyword>
<dbReference type="InterPro" id="IPR044600">
    <property type="entry name" value="ATL1/ATL16-like"/>
</dbReference>
<dbReference type="Proteomes" id="UP000827721">
    <property type="component" value="Unassembled WGS sequence"/>
</dbReference>
<keyword evidence="6 9" id="KW-0863">Zinc-finger</keyword>
<keyword evidence="10" id="KW-0472">Membrane</keyword>
<dbReference type="Pfam" id="PF13639">
    <property type="entry name" value="zf-RING_2"/>
    <property type="match status" value="1"/>
</dbReference>
<evidence type="ECO:0000313" key="13">
    <source>
        <dbReference type="Proteomes" id="UP000827721"/>
    </source>
</evidence>
<dbReference type="SMART" id="SM01197">
    <property type="entry name" value="FANCL_C"/>
    <property type="match status" value="1"/>
</dbReference>
<comment type="catalytic activity">
    <reaction evidence="1">
        <text>S-ubiquitinyl-[E2 ubiquitin-conjugating enzyme]-L-cysteine + [acceptor protein]-L-lysine = [E2 ubiquitin-conjugating enzyme]-L-cysteine + N(6)-ubiquitinyl-[acceptor protein]-L-lysine.</text>
        <dbReference type="EC" id="2.3.2.27"/>
    </reaction>
</comment>
<feature type="transmembrane region" description="Helical" evidence="10">
    <location>
        <begin position="54"/>
        <end position="77"/>
    </location>
</feature>
<evidence type="ECO:0000256" key="4">
    <source>
        <dbReference type="ARBA" id="ARBA00022679"/>
    </source>
</evidence>
<dbReference type="EMBL" id="JAFEMO010000004">
    <property type="protein sequence ID" value="KAH7571558.1"/>
    <property type="molecule type" value="Genomic_DNA"/>
</dbReference>
<dbReference type="EC" id="2.3.2.27" evidence="3"/>
<evidence type="ECO:0000256" key="8">
    <source>
        <dbReference type="ARBA" id="ARBA00022833"/>
    </source>
</evidence>
<name>A0ABQ8I4I6_9ROSI</name>
<keyword evidence="13" id="KW-1185">Reference proteome</keyword>
<dbReference type="PANTHER" id="PTHR46913:SF22">
    <property type="entry name" value="RING-TYPE E3 UBIQUITIN TRANSFERASE"/>
    <property type="match status" value="1"/>
</dbReference>
<accession>A0ABQ8I4I6</accession>
<evidence type="ECO:0000256" key="1">
    <source>
        <dbReference type="ARBA" id="ARBA00000900"/>
    </source>
</evidence>
<gene>
    <name evidence="12" type="ORF">JRO89_XS04G0078300</name>
</gene>
<evidence type="ECO:0000256" key="2">
    <source>
        <dbReference type="ARBA" id="ARBA00004906"/>
    </source>
</evidence>
<reference evidence="12 13" key="1">
    <citation type="submission" date="2021-02" db="EMBL/GenBank/DDBJ databases">
        <title>Plant Genome Project.</title>
        <authorList>
            <person name="Zhang R.-G."/>
        </authorList>
    </citation>
    <scope>NUCLEOTIDE SEQUENCE [LARGE SCALE GENOMIC DNA]</scope>
    <source>
        <tissue evidence="12">Leaves</tissue>
    </source>
</reference>
<evidence type="ECO:0000256" key="5">
    <source>
        <dbReference type="ARBA" id="ARBA00022723"/>
    </source>
</evidence>
<dbReference type="CDD" id="cd16461">
    <property type="entry name" value="RING-H2_EL5-like"/>
    <property type="match status" value="1"/>
</dbReference>
<dbReference type="SMART" id="SM00184">
    <property type="entry name" value="RING"/>
    <property type="match status" value="1"/>
</dbReference>
<feature type="domain" description="RING-type" evidence="11">
    <location>
        <begin position="143"/>
        <end position="185"/>
    </location>
</feature>
<evidence type="ECO:0000259" key="11">
    <source>
        <dbReference type="PROSITE" id="PS50089"/>
    </source>
</evidence>
<dbReference type="PROSITE" id="PS50089">
    <property type="entry name" value="ZF_RING_2"/>
    <property type="match status" value="1"/>
</dbReference>
<dbReference type="InterPro" id="IPR001841">
    <property type="entry name" value="Znf_RING"/>
</dbReference>
<evidence type="ECO:0000256" key="6">
    <source>
        <dbReference type="ARBA" id="ARBA00022771"/>
    </source>
</evidence>
<evidence type="ECO:0000256" key="3">
    <source>
        <dbReference type="ARBA" id="ARBA00012483"/>
    </source>
</evidence>
<proteinExistence type="predicted"/>
<dbReference type="PANTHER" id="PTHR46913">
    <property type="entry name" value="RING-H2 FINGER PROTEIN ATL16"/>
    <property type="match status" value="1"/>
</dbReference>
<keyword evidence="10" id="KW-0812">Transmembrane</keyword>